<dbReference type="Pfam" id="PF04909">
    <property type="entry name" value="Amidohydro_2"/>
    <property type="match status" value="1"/>
</dbReference>
<dbReference type="InterPro" id="IPR014746">
    <property type="entry name" value="Gln_synth/guanido_kin_cat_dom"/>
</dbReference>
<reference evidence="8 9" key="1">
    <citation type="submission" date="2015-02" db="EMBL/GenBank/DDBJ databases">
        <title>Draft Genome Sequences of Two Closely-Related Aflatoxigenic Aspergillus Species Obtained from the Cote d'Ivoire.</title>
        <authorList>
            <person name="Moore G.G."/>
            <person name="Beltz S.B."/>
            <person name="Mack B.M."/>
        </authorList>
    </citation>
    <scope>NUCLEOTIDE SEQUENCE [LARGE SCALE GENOMIC DNA]</scope>
    <source>
        <strain evidence="8 9">SRRC1468</strain>
    </source>
</reference>
<comment type="similarity">
    <text evidence="2">Belongs to the aldehyde dehydrogenase family.</text>
</comment>
<comment type="caution">
    <text evidence="8">The sequence shown here is derived from an EMBL/GenBank/DDBJ whole genome shotgun (WGS) entry which is preliminary data.</text>
</comment>
<evidence type="ECO:0000256" key="1">
    <source>
        <dbReference type="ARBA" id="ARBA00005176"/>
    </source>
</evidence>
<dbReference type="SUPFAM" id="SSF55931">
    <property type="entry name" value="Glutamine synthetase/guanido kinase"/>
    <property type="match status" value="1"/>
</dbReference>
<dbReference type="InterPro" id="IPR016163">
    <property type="entry name" value="Ald_DH_C"/>
</dbReference>
<comment type="similarity">
    <text evidence="4 5">Belongs to the glutamine synthetase family.</text>
</comment>
<dbReference type="GO" id="GO:0004777">
    <property type="term" value="F:succinate-semialdehyde dehydrogenase (NAD+) activity"/>
    <property type="evidence" value="ECO:0007669"/>
    <property type="project" value="TreeGrafter"/>
</dbReference>
<proteinExistence type="inferred from homology"/>
<dbReference type="Proteomes" id="UP000034291">
    <property type="component" value="Unassembled WGS sequence"/>
</dbReference>
<evidence type="ECO:0000313" key="9">
    <source>
        <dbReference type="Proteomes" id="UP000034291"/>
    </source>
</evidence>
<dbReference type="PANTHER" id="PTHR43353:SF7">
    <property type="entry name" value="SUCCINATE SEMIALDEHYDE DEHYDROGENASE (EUROFUNG)"/>
    <property type="match status" value="1"/>
</dbReference>
<sequence length="1386" mass="153483">MAQQYKLPFELDNPKLLQFDSFVGGAWVTAKSGKRFEVVDPGSDLPWASCPANAAEDVDPTVQIAHDSFEKFKKTTPRQRAQWLMKWDTLIREARSDLAKILTHETGKPIAESYGEIDYAVGFTWWFAGEAERIQGTISVPSTPNRRVFTVKQPIGVVAALVPWNFPIAMVLRKAAAAFAAGCTMVLKPSPETPLTALVLADLAQKAGFPAGVFNVLTTDMENTPPLSEALCKHPLVKKVTFTGSTRIGQLVAAHCAHGLKKVTLELGGNCPFLVFDDANLDQAVDQLMALKWRHAGQACITANRVYVQAGVYEKFAQLFKERTAKLVVGHGAQEGTTMGPLTTPRSIDKAIAQVEDARKLGAEVILGGNRVEGTTGYFFQPTILKDMTKEMLVSREETFAPIAALYRFETEEEVVQLANDTSMGLASYAFTKNIDRTWRLLENLEAGMIGLNTGNSSAAESPFGGIKESGYGKESGKDVAVNDCYTTFPACTDPSAAGSDSPWVGIKHPPSPPTCLHAMDPLSSLRQLIQTHPLIDNHAHNLLSQSAASDYTKYPFEQIISEAQGVALSNATSTLPFHRAAVQLASLYQSSSSDWDQLKAARNQWVRRDYEDLVRQCLEGTHTLLLDDLLTDQDVEPFNWHDRFTVSCTKRIVRIEAVAAQILSSLVRNTSIPLHSADLSAFQPLWESFAQEFHLRISEAIHDPAVVGFKSVICYRTGLNVQPTDDDDTGPVLHSFVRTISQATISTCRVEDKPLNDWLVRQTLNLLKSAETTQPNKPIQLHTGLGDNDINLLRSNPAHLQALIAQYPEVDFVLLHSSYPYTREAGYLACVYPNVYLDLGEVFPMVSRDAQESIIRESLEIVPTTRLLWSTDGHFFPETFWLANKQFRDALEKIFVEYVQNGDYTVGQAKKAAVDILFYNSNKLYDLHENLHFDGPASVSLASPLSHTSSADAFEVFMRSNPDVKYIWMQFIDPTALVRLRIFPILEFAKIVRKQRRIGICMAVLWMLQDDMVVGGSTTGQFYMTPDLSSLRRNVGINSKSATVMTWWRTEEDQPLEGCPRTTLLKIANKLRDEFGIEATCGFEVEVVFLKSVIDPETGKEDYVPSATNHSWSQMTQETRRLVPLLEEIAETLASVGINLEQFHSESAPGQFEFILPPGSPVAAVDMLITVRQVITCVAEQHGIRATLHPRPYSNAAGTASHAHISISPPTKEDSFLAGVLENYPALVAFTLSGDASYERVMSGIWSGSEWVTWGTQNREAPIRKISLGHWEIKSLDGLANMYFAMAAFLAAGYSGVKENRPLTVKDCAYDAATLNDAQRASLGITTKLPNTLSKSLDALASNKTMQDILGADVVTNYIIVKRAESAKLRAMDENTRRKWLIERY</sequence>
<dbReference type="Pfam" id="PF00120">
    <property type="entry name" value="Gln-synt_C"/>
    <property type="match status" value="1"/>
</dbReference>
<dbReference type="OrthoDB" id="3364440at2759"/>
<dbReference type="SMART" id="SM01230">
    <property type="entry name" value="Gln-synt_C"/>
    <property type="match status" value="1"/>
</dbReference>
<keyword evidence="9" id="KW-1185">Reference proteome</keyword>
<dbReference type="PANTHER" id="PTHR43353">
    <property type="entry name" value="SUCCINATE-SEMIALDEHYDE DEHYDROGENASE, MITOCHONDRIAL"/>
    <property type="match status" value="1"/>
</dbReference>
<evidence type="ECO:0000256" key="4">
    <source>
        <dbReference type="PROSITE-ProRule" id="PRU01330"/>
    </source>
</evidence>
<dbReference type="InterPro" id="IPR032466">
    <property type="entry name" value="Metal_Hydrolase"/>
</dbReference>
<evidence type="ECO:0000256" key="3">
    <source>
        <dbReference type="ARBA" id="ARBA00023002"/>
    </source>
</evidence>
<gene>
    <name evidence="8" type="ORF">ARAM_007512</name>
</gene>
<comment type="pathway">
    <text evidence="1">Amino-acid degradation; 4-aminobutanoate degradation.</text>
</comment>
<dbReference type="InterPro" id="IPR008146">
    <property type="entry name" value="Gln_synth_cat_dom"/>
</dbReference>
<dbReference type="FunFam" id="3.20.20.140:FF:000074">
    <property type="entry name" value="Extracellular developmental signal biosynthesis protein FluG"/>
    <property type="match status" value="1"/>
</dbReference>
<dbReference type="PROSITE" id="PS51987">
    <property type="entry name" value="GS_CATALYTIC"/>
    <property type="match status" value="1"/>
</dbReference>
<evidence type="ECO:0000259" key="6">
    <source>
        <dbReference type="PROSITE" id="PS51986"/>
    </source>
</evidence>
<dbReference type="InterPro" id="IPR016161">
    <property type="entry name" value="Ald_DH/histidinol_DH"/>
</dbReference>
<dbReference type="SUPFAM" id="SSF53720">
    <property type="entry name" value="ALDH-like"/>
    <property type="match status" value="1"/>
</dbReference>
<name>A0A0F8UBS0_9EURO</name>
<dbReference type="GO" id="GO:0006542">
    <property type="term" value="P:glutamine biosynthetic process"/>
    <property type="evidence" value="ECO:0007669"/>
    <property type="project" value="InterPro"/>
</dbReference>
<dbReference type="GO" id="GO:0005737">
    <property type="term" value="C:cytoplasm"/>
    <property type="evidence" value="ECO:0007669"/>
    <property type="project" value="TreeGrafter"/>
</dbReference>
<protein>
    <submittedName>
        <fullName evidence="8">Extracellular developmental signal biosynthesis protein</fullName>
    </submittedName>
</protein>
<dbReference type="CDD" id="cd07103">
    <property type="entry name" value="ALDH_F5_SSADH_GabD"/>
    <property type="match status" value="1"/>
</dbReference>
<evidence type="ECO:0000256" key="5">
    <source>
        <dbReference type="RuleBase" id="RU000384"/>
    </source>
</evidence>
<dbReference type="InterPro" id="IPR006680">
    <property type="entry name" value="Amidohydro-rel"/>
</dbReference>
<evidence type="ECO:0000259" key="7">
    <source>
        <dbReference type="PROSITE" id="PS51987"/>
    </source>
</evidence>
<dbReference type="FunFam" id="3.30.590.10:FF:000013">
    <property type="entry name" value="Related to fluG protein"/>
    <property type="match status" value="1"/>
</dbReference>
<dbReference type="FunFam" id="3.40.309.10:FF:000004">
    <property type="entry name" value="Succinate-semialdehyde dehydrogenase I"/>
    <property type="match status" value="1"/>
</dbReference>
<dbReference type="PROSITE" id="PS51986">
    <property type="entry name" value="GS_BETA_GRASP"/>
    <property type="match status" value="1"/>
</dbReference>
<dbReference type="SUPFAM" id="SSF51556">
    <property type="entry name" value="Metallo-dependent hydrolases"/>
    <property type="match status" value="1"/>
</dbReference>
<dbReference type="Gene3D" id="3.30.590.10">
    <property type="entry name" value="Glutamine synthetase/guanido kinase, catalytic domain"/>
    <property type="match status" value="1"/>
</dbReference>
<dbReference type="EMBL" id="JZBS01002859">
    <property type="protein sequence ID" value="KKK17048.1"/>
    <property type="molecule type" value="Genomic_DNA"/>
</dbReference>
<dbReference type="InterPro" id="IPR050740">
    <property type="entry name" value="Aldehyde_DH_Superfamily"/>
</dbReference>
<dbReference type="InterPro" id="IPR016162">
    <property type="entry name" value="Ald_DH_N"/>
</dbReference>
<dbReference type="GO" id="GO:0016787">
    <property type="term" value="F:hydrolase activity"/>
    <property type="evidence" value="ECO:0007669"/>
    <property type="project" value="InterPro"/>
</dbReference>
<dbReference type="Gene3D" id="3.40.309.10">
    <property type="entry name" value="Aldehyde Dehydrogenase, Chain A, domain 2"/>
    <property type="match status" value="1"/>
</dbReference>
<dbReference type="GO" id="GO:0004356">
    <property type="term" value="F:glutamine synthetase activity"/>
    <property type="evidence" value="ECO:0007669"/>
    <property type="project" value="InterPro"/>
</dbReference>
<dbReference type="GO" id="GO:0009450">
    <property type="term" value="P:gamma-aminobutyric acid catabolic process"/>
    <property type="evidence" value="ECO:0007669"/>
    <property type="project" value="TreeGrafter"/>
</dbReference>
<dbReference type="InterPro" id="IPR015590">
    <property type="entry name" value="Aldehyde_DH_dom"/>
</dbReference>
<accession>A0A0F8UBS0</accession>
<dbReference type="STRING" id="308745.A0A0F8UBS0"/>
<organism evidence="8 9">
    <name type="scientific">Aspergillus rambellii</name>
    <dbReference type="NCBI Taxonomy" id="308745"/>
    <lineage>
        <taxon>Eukaryota</taxon>
        <taxon>Fungi</taxon>
        <taxon>Dikarya</taxon>
        <taxon>Ascomycota</taxon>
        <taxon>Pezizomycotina</taxon>
        <taxon>Eurotiomycetes</taxon>
        <taxon>Eurotiomycetidae</taxon>
        <taxon>Eurotiales</taxon>
        <taxon>Aspergillaceae</taxon>
        <taxon>Aspergillus</taxon>
        <taxon>Aspergillus subgen. Nidulantes</taxon>
    </lineage>
</organism>
<dbReference type="Gene3D" id="3.20.20.140">
    <property type="entry name" value="Metal-dependent hydrolases"/>
    <property type="match status" value="1"/>
</dbReference>
<feature type="domain" description="GS beta-grasp" evidence="6">
    <location>
        <begin position="963"/>
        <end position="1054"/>
    </location>
</feature>
<dbReference type="Gene3D" id="3.40.605.10">
    <property type="entry name" value="Aldehyde Dehydrogenase, Chain A, domain 1"/>
    <property type="match status" value="1"/>
</dbReference>
<dbReference type="InterPro" id="IPR008147">
    <property type="entry name" value="Gln_synt_N"/>
</dbReference>
<dbReference type="FunFam" id="3.40.605.10:FF:000023">
    <property type="entry name" value="Succinate-semialdehyde dehydrogenase (Eurofung)"/>
    <property type="match status" value="1"/>
</dbReference>
<evidence type="ECO:0000256" key="2">
    <source>
        <dbReference type="ARBA" id="ARBA00009986"/>
    </source>
</evidence>
<feature type="domain" description="GS catalytic" evidence="7">
    <location>
        <begin position="1061"/>
        <end position="1386"/>
    </location>
</feature>
<evidence type="ECO:0000313" key="8">
    <source>
        <dbReference type="EMBL" id="KKK17048.1"/>
    </source>
</evidence>
<dbReference type="Pfam" id="PF00171">
    <property type="entry name" value="Aldedh"/>
    <property type="match status" value="1"/>
</dbReference>
<keyword evidence="3" id="KW-0560">Oxidoreductase</keyword>